<name>E8ZI55_MYCHL</name>
<organism evidence="1 2">
    <name type="scientific">Mycoplasma haemofelis (strain Langford 1)</name>
    <name type="common">Haemobartonella felis</name>
    <dbReference type="NCBI Taxonomy" id="941640"/>
    <lineage>
        <taxon>Bacteria</taxon>
        <taxon>Bacillati</taxon>
        <taxon>Mycoplasmatota</taxon>
        <taxon>Mollicutes</taxon>
        <taxon>Mycoplasmataceae</taxon>
        <taxon>Mycoplasma</taxon>
    </lineage>
</organism>
<dbReference type="AlphaFoldDB" id="E8ZI55"/>
<dbReference type="HOGENOM" id="CLU_098620_3_0_14"/>
<dbReference type="EMBL" id="FR773153">
    <property type="protein sequence ID" value="CBY92826.1"/>
    <property type="molecule type" value="Genomic_DNA"/>
</dbReference>
<dbReference type="OrthoDB" id="9827053at2"/>
<evidence type="ECO:0000313" key="2">
    <source>
        <dbReference type="Proteomes" id="UP000008637"/>
    </source>
</evidence>
<sequence>MSKLAFASAAGLGAAGTGGFGVYHFYFNNSNPEDKSLRARLISEKFKILTNKQEDQTHWETLKTAYEAIKKNADKSFKVTEQAVTTDDLKSFCEEHLKSEKEDLYSKVKRWCVVPVTVANHLSNLNLTPLSTETSGEPNKAEWEGLAENYNNSEDKISDLQITGKTQWTNLRDKCKNLGTKKNYEDEFDANLKSSIRWCALPK</sequence>
<dbReference type="Proteomes" id="UP000008637">
    <property type="component" value="Chromosome"/>
</dbReference>
<evidence type="ECO:0000313" key="1">
    <source>
        <dbReference type="EMBL" id="CBY92826.1"/>
    </source>
</evidence>
<dbReference type="KEGG" id="mha:HF1_08180"/>
<reference evidence="1 2" key="1">
    <citation type="journal article" date="2011" name="J. Bacteriol.">
        <title>Complete genome sequence of Mycoplasma haemofelis, a hemotropic mycoplasma.</title>
        <authorList>
            <person name="Barker E.N."/>
            <person name="Helps C.R."/>
            <person name="Peters I.R."/>
            <person name="Darby A.C."/>
            <person name="Radford A.D."/>
            <person name="Tasker S."/>
        </authorList>
    </citation>
    <scope>NUCLEOTIDE SEQUENCE [LARGE SCALE GENOMIC DNA]</scope>
    <source>
        <strain evidence="1 2">Langford 1</strain>
    </source>
</reference>
<proteinExistence type="predicted"/>
<keyword evidence="2" id="KW-1185">Reference proteome</keyword>
<gene>
    <name evidence="1" type="ordered locus">HF1_08180</name>
</gene>
<protein>
    <submittedName>
        <fullName evidence="1">Uncharacterized protein</fullName>
    </submittedName>
</protein>
<accession>E8ZI55</accession>